<dbReference type="SUPFAM" id="SSF55816">
    <property type="entry name" value="5'-nucleotidase (syn. UDP-sugar hydrolase), C-terminal domain"/>
    <property type="match status" value="1"/>
</dbReference>
<evidence type="ECO:0000259" key="13">
    <source>
        <dbReference type="Pfam" id="PF02872"/>
    </source>
</evidence>
<keyword evidence="15" id="KW-1185">Reference proteome</keyword>
<evidence type="ECO:0000256" key="1">
    <source>
        <dbReference type="ARBA" id="ARBA00000527"/>
    </source>
</evidence>
<keyword evidence="10" id="KW-0511">Multifunctional enzyme</keyword>
<sequence length="577" mass="62901">MVKCEWLWSGYARPQPEVSGLRTFTLTVLGTTDLHGNLFNWDYYLDREFDDFAHNDVGLAKVSTLVNEVRAAVGRHRTLLLDAGDTIQGTPLAYYYAKVEPITRTHVHPMAAAMNAIGYTAAALGNHEFNYGLDVLRTFERQLEFPLLAANALDVTTGQPAFPPYVIHTVWRTDGPPLRVGILGLTNPGIAVWDRAHVEGVLTFPGLVEQALHWVPEVRSKSDLVIVAAHSGADLSSSLGDQVPFPENCAELLAETVPGIDAVLVGHAHVEIPERFVTNKVTGRPVLLTEPLYWGKRLSLMEFDLRFSQRWELVASRSSVLTSASVEEDPRIVRLLRHDHEKVVSYVNAHIGTCSAAMSAARSRFEDTPALRFINHVQALELAKSTSLPVVSLCAPFNRAAAIPSGEVSIRDVAGLYIFDNTLVGVRLTGAQLRDFLEESARYFVSVDGPGPFSADEVSADVPDYNFDIAYGLSAPLTYDIDISQPVGSRIVGLAYGGVPVADSFEFAVAVNNYRQAGGGDFPHIASAPVLHNQQQEIRQLLIDWVKAAGVLNPADFAGSDWRLVADGTPVVISTNG</sequence>
<dbReference type="GO" id="GO:0008254">
    <property type="term" value="F:3'-nucleotidase activity"/>
    <property type="evidence" value="ECO:0007669"/>
    <property type="project" value="UniProtKB-EC"/>
</dbReference>
<gene>
    <name evidence="14" type="ORF">G7043_34250</name>
</gene>
<dbReference type="Pfam" id="PF00149">
    <property type="entry name" value="Metallophos"/>
    <property type="match status" value="1"/>
</dbReference>
<dbReference type="GO" id="GO:0030288">
    <property type="term" value="C:outer membrane-bounded periplasmic space"/>
    <property type="evidence" value="ECO:0007669"/>
    <property type="project" value="TreeGrafter"/>
</dbReference>
<dbReference type="EMBL" id="JAAMPJ010000011">
    <property type="protein sequence ID" value="NGY63995.1"/>
    <property type="molecule type" value="Genomic_DNA"/>
</dbReference>
<dbReference type="GO" id="GO:0000166">
    <property type="term" value="F:nucleotide binding"/>
    <property type="evidence" value="ECO:0007669"/>
    <property type="project" value="UniProtKB-KW"/>
</dbReference>
<dbReference type="Pfam" id="PF02872">
    <property type="entry name" value="5_nucleotid_C"/>
    <property type="match status" value="1"/>
</dbReference>
<accession>A0A7C9VWG0</accession>
<evidence type="ECO:0000259" key="12">
    <source>
        <dbReference type="Pfam" id="PF00149"/>
    </source>
</evidence>
<evidence type="ECO:0000256" key="9">
    <source>
        <dbReference type="ARBA" id="ARBA00022801"/>
    </source>
</evidence>
<dbReference type="CDD" id="cd07410">
    <property type="entry name" value="MPP_CpdB_N"/>
    <property type="match status" value="1"/>
</dbReference>
<comment type="caution">
    <text evidence="14">The sequence shown here is derived from an EMBL/GenBank/DDBJ whole genome shotgun (WGS) entry which is preliminary data.</text>
</comment>
<comment type="subcellular location">
    <subcellularLocation>
        <location evidence="4">Cell envelope</location>
    </subcellularLocation>
</comment>
<evidence type="ECO:0000256" key="10">
    <source>
        <dbReference type="ARBA" id="ARBA00023268"/>
    </source>
</evidence>
<dbReference type="PANTHER" id="PTHR11575">
    <property type="entry name" value="5'-NUCLEOTIDASE-RELATED"/>
    <property type="match status" value="1"/>
</dbReference>
<evidence type="ECO:0000256" key="2">
    <source>
        <dbReference type="ARBA" id="ARBA00001730"/>
    </source>
</evidence>
<protein>
    <submittedName>
        <fullName evidence="14">Bifunctional metallophosphatase/5'-nucleotidase</fullName>
    </submittedName>
</protein>
<comment type="catalytic activity">
    <reaction evidence="1">
        <text>a ribonucleoside 3'-phosphate + H2O = a ribonucleoside + phosphate</text>
        <dbReference type="Rhea" id="RHEA:10144"/>
        <dbReference type="ChEBI" id="CHEBI:13197"/>
        <dbReference type="ChEBI" id="CHEBI:15377"/>
        <dbReference type="ChEBI" id="CHEBI:18254"/>
        <dbReference type="ChEBI" id="CHEBI:43474"/>
        <dbReference type="EC" id="3.1.3.6"/>
    </reaction>
</comment>
<evidence type="ECO:0000256" key="6">
    <source>
        <dbReference type="ARBA" id="ARBA00022723"/>
    </source>
</evidence>
<dbReference type="InterPro" id="IPR006179">
    <property type="entry name" value="5_nucleotidase/apyrase"/>
</dbReference>
<evidence type="ECO:0000256" key="8">
    <source>
        <dbReference type="ARBA" id="ARBA00022741"/>
    </source>
</evidence>
<keyword evidence="6" id="KW-0479">Metal-binding</keyword>
<dbReference type="AlphaFoldDB" id="A0A7C9VWG0"/>
<name>A0A7C9VWG0_9PSEU</name>
<evidence type="ECO:0000256" key="4">
    <source>
        <dbReference type="ARBA" id="ARBA00004196"/>
    </source>
</evidence>
<evidence type="ECO:0000256" key="3">
    <source>
        <dbReference type="ARBA" id="ARBA00001968"/>
    </source>
</evidence>
<dbReference type="InterPro" id="IPR041827">
    <property type="entry name" value="CpdB_N"/>
</dbReference>
<keyword evidence="7" id="KW-0732">Signal</keyword>
<comment type="similarity">
    <text evidence="5 11">Belongs to the 5'-nucleotidase family.</text>
</comment>
<dbReference type="InterPro" id="IPR004843">
    <property type="entry name" value="Calcineurin-like_PHP"/>
</dbReference>
<comment type="cofactor">
    <cofactor evidence="3">
        <name>a divalent metal cation</name>
        <dbReference type="ChEBI" id="CHEBI:60240"/>
    </cofactor>
</comment>
<dbReference type="Gene3D" id="3.60.21.10">
    <property type="match status" value="1"/>
</dbReference>
<dbReference type="InterPro" id="IPR006146">
    <property type="entry name" value="5'-Nucleotdase_CS"/>
</dbReference>
<organism evidence="14 15">
    <name type="scientific">Lentzea alba</name>
    <dbReference type="NCBI Taxonomy" id="2714351"/>
    <lineage>
        <taxon>Bacteria</taxon>
        <taxon>Bacillati</taxon>
        <taxon>Actinomycetota</taxon>
        <taxon>Actinomycetes</taxon>
        <taxon>Pseudonocardiales</taxon>
        <taxon>Pseudonocardiaceae</taxon>
        <taxon>Lentzea</taxon>
    </lineage>
</organism>
<dbReference type="InterPro" id="IPR008334">
    <property type="entry name" value="5'-Nucleotdase_C"/>
</dbReference>
<evidence type="ECO:0000313" key="15">
    <source>
        <dbReference type="Proteomes" id="UP000481360"/>
    </source>
</evidence>
<feature type="domain" description="5'-Nucleotidase C-terminal" evidence="13">
    <location>
        <begin position="351"/>
        <end position="525"/>
    </location>
</feature>
<dbReference type="Gene3D" id="3.90.780.10">
    <property type="entry name" value="5'-Nucleotidase, C-terminal domain"/>
    <property type="match status" value="1"/>
</dbReference>
<keyword evidence="8 11" id="KW-0547">Nucleotide-binding</keyword>
<dbReference type="GO" id="GO:0046872">
    <property type="term" value="F:metal ion binding"/>
    <property type="evidence" value="ECO:0007669"/>
    <property type="project" value="UniProtKB-KW"/>
</dbReference>
<dbReference type="GO" id="GO:0008663">
    <property type="term" value="F:2',3'-cyclic-nucleotide 2'-phosphodiesterase activity"/>
    <property type="evidence" value="ECO:0007669"/>
    <property type="project" value="UniProtKB-EC"/>
</dbReference>
<dbReference type="PRINTS" id="PR01607">
    <property type="entry name" value="APYRASEFAMLY"/>
</dbReference>
<dbReference type="PANTHER" id="PTHR11575:SF6">
    <property type="entry name" value="2',3'-CYCLIC-NUCLEOTIDE 2'-PHOSPHODIESTERASE_3'-NUCLEOTIDASE"/>
    <property type="match status" value="1"/>
</dbReference>
<dbReference type="InterPro" id="IPR029052">
    <property type="entry name" value="Metallo-depent_PP-like"/>
</dbReference>
<keyword evidence="9 11" id="KW-0378">Hydrolase</keyword>
<proteinExistence type="inferred from homology"/>
<comment type="catalytic activity">
    <reaction evidence="2">
        <text>a nucleoside 2',3'-cyclic phosphate + H2O = a nucleoside 3'-phosphate + H(+)</text>
        <dbReference type="Rhea" id="RHEA:19621"/>
        <dbReference type="ChEBI" id="CHEBI:15377"/>
        <dbReference type="ChEBI" id="CHEBI:15378"/>
        <dbReference type="ChEBI" id="CHEBI:66949"/>
        <dbReference type="ChEBI" id="CHEBI:66954"/>
        <dbReference type="EC" id="3.1.4.16"/>
    </reaction>
</comment>
<evidence type="ECO:0000256" key="5">
    <source>
        <dbReference type="ARBA" id="ARBA00006654"/>
    </source>
</evidence>
<evidence type="ECO:0000313" key="14">
    <source>
        <dbReference type="EMBL" id="NGY63995.1"/>
    </source>
</evidence>
<feature type="domain" description="Calcineurin-like phosphoesterase" evidence="12">
    <location>
        <begin position="27"/>
        <end position="270"/>
    </location>
</feature>
<dbReference type="SUPFAM" id="SSF56300">
    <property type="entry name" value="Metallo-dependent phosphatases"/>
    <property type="match status" value="1"/>
</dbReference>
<dbReference type="Proteomes" id="UP000481360">
    <property type="component" value="Unassembled WGS sequence"/>
</dbReference>
<evidence type="ECO:0000256" key="7">
    <source>
        <dbReference type="ARBA" id="ARBA00022729"/>
    </source>
</evidence>
<dbReference type="GO" id="GO:0009166">
    <property type="term" value="P:nucleotide catabolic process"/>
    <property type="evidence" value="ECO:0007669"/>
    <property type="project" value="InterPro"/>
</dbReference>
<evidence type="ECO:0000256" key="11">
    <source>
        <dbReference type="RuleBase" id="RU362119"/>
    </source>
</evidence>
<dbReference type="PROSITE" id="PS00786">
    <property type="entry name" value="5_NUCLEOTIDASE_2"/>
    <property type="match status" value="1"/>
</dbReference>
<dbReference type="InterPro" id="IPR036907">
    <property type="entry name" value="5'-Nucleotdase_C_sf"/>
</dbReference>
<reference evidence="14 15" key="1">
    <citation type="submission" date="2020-03" db="EMBL/GenBank/DDBJ databases">
        <title>Isolation and identification of active actinomycetes.</title>
        <authorList>
            <person name="Sun X."/>
        </authorList>
    </citation>
    <scope>NUCLEOTIDE SEQUENCE [LARGE SCALE GENOMIC DNA]</scope>
    <source>
        <strain evidence="14 15">NEAU-D13</strain>
    </source>
</reference>